<proteinExistence type="predicted"/>
<reference evidence="1 2" key="1">
    <citation type="submission" date="2019-08" db="EMBL/GenBank/DDBJ databases">
        <title>In-depth cultivation of the pig gut microbiome towards novel bacterial diversity and tailored functional studies.</title>
        <authorList>
            <person name="Wylensek D."/>
            <person name="Hitch T.C.A."/>
            <person name="Clavel T."/>
        </authorList>
    </citation>
    <scope>NUCLEOTIDE SEQUENCE [LARGE SCALE GENOMIC DNA]</scope>
    <source>
        <strain evidence="1 2">WCA-693-APC-MOT-I</strain>
    </source>
</reference>
<gene>
    <name evidence="1" type="ORF">FYJ58_04595</name>
</gene>
<protein>
    <submittedName>
        <fullName evidence="1">Uncharacterized protein</fullName>
    </submittedName>
</protein>
<dbReference type="RefSeq" id="WP_154517939.1">
    <property type="nucleotide sequence ID" value="NZ_VUMT01000005.1"/>
</dbReference>
<keyword evidence="2" id="KW-1185">Reference proteome</keyword>
<accession>A0A6L5XX86</accession>
<dbReference type="AlphaFoldDB" id="A0A6L5XX86"/>
<dbReference type="Proteomes" id="UP000482209">
    <property type="component" value="Unassembled WGS sequence"/>
</dbReference>
<sequence>MKLNQLLKENDVKVYGFQAFKDLEKHCSVQGDTIILATDSPSLMIERGYEEYYAPVIPFGSRFNKAQEILDADLEVNKVTVHIEEDITREDEVVIVSTHTGTRELLEHMFANSTPYEKVNKSDVEGRLVVGTLPAHLIQYAQKYKSVIVKNFDWSKDQSLSGKELEERLMIGKTISVEIEE</sequence>
<dbReference type="EMBL" id="VUMT01000005">
    <property type="protein sequence ID" value="MSS63157.1"/>
    <property type="molecule type" value="Genomic_DNA"/>
</dbReference>
<name>A0A6L5XX86_9FIRM</name>
<evidence type="ECO:0000313" key="2">
    <source>
        <dbReference type="Proteomes" id="UP000482209"/>
    </source>
</evidence>
<comment type="caution">
    <text evidence="1">The sequence shown here is derived from an EMBL/GenBank/DDBJ whole genome shotgun (WGS) entry which is preliminary data.</text>
</comment>
<evidence type="ECO:0000313" key="1">
    <source>
        <dbReference type="EMBL" id="MSS63157.1"/>
    </source>
</evidence>
<organism evidence="1 2">
    <name type="scientific">Velocimicrobium porci</name>
    <dbReference type="NCBI Taxonomy" id="2606634"/>
    <lineage>
        <taxon>Bacteria</taxon>
        <taxon>Bacillati</taxon>
        <taxon>Bacillota</taxon>
        <taxon>Clostridia</taxon>
        <taxon>Lachnospirales</taxon>
        <taxon>Lachnospiraceae</taxon>
        <taxon>Velocimicrobium</taxon>
    </lineage>
</organism>